<gene>
    <name evidence="1" type="ORF">B0680_04785</name>
</gene>
<reference evidence="1 2" key="1">
    <citation type="submission" date="2017-02" db="EMBL/GenBank/DDBJ databases">
        <title>Draft genome sequence of Moraxella pluranimalium CCUG 54913T type strain.</title>
        <authorList>
            <person name="Salva-Serra F."/>
            <person name="Engstrom-Jakobsson H."/>
            <person name="Thorell K."/>
            <person name="Jaen-Luchoro D."/>
            <person name="Gonzales-Siles L."/>
            <person name="Karlsson R."/>
            <person name="Yazdan S."/>
            <person name="Boulund F."/>
            <person name="Johnning A."/>
            <person name="Engstrand L."/>
            <person name="Kristiansson E."/>
            <person name="Moore E."/>
        </authorList>
    </citation>
    <scope>NUCLEOTIDE SEQUENCE [LARGE SCALE GENOMIC DNA]</scope>
    <source>
        <strain evidence="1 2">CCUG 54913</strain>
    </source>
</reference>
<dbReference type="Proteomes" id="UP000189800">
    <property type="component" value="Unassembled WGS sequence"/>
</dbReference>
<dbReference type="RefSeq" id="WP_078253932.1">
    <property type="nucleotide sequence ID" value="NZ_MUYU01000011.1"/>
</dbReference>
<protein>
    <recommendedName>
        <fullName evidence="3">WG repeat-containing protein</fullName>
    </recommendedName>
</protein>
<evidence type="ECO:0008006" key="3">
    <source>
        <dbReference type="Google" id="ProtNLM"/>
    </source>
</evidence>
<dbReference type="InterPro" id="IPR032774">
    <property type="entry name" value="WG_beta_rep"/>
</dbReference>
<dbReference type="STRING" id="470453.B0680_04785"/>
<evidence type="ECO:0000313" key="1">
    <source>
        <dbReference type="EMBL" id="OOS24422.1"/>
    </source>
</evidence>
<dbReference type="PANTHER" id="PTHR37841">
    <property type="entry name" value="GLR2918 PROTEIN"/>
    <property type="match status" value="1"/>
</dbReference>
<dbReference type="Pfam" id="PF14903">
    <property type="entry name" value="WG_beta_rep"/>
    <property type="match status" value="2"/>
</dbReference>
<keyword evidence="2" id="KW-1185">Reference proteome</keyword>
<name>A0A1T0CPZ7_9GAMM</name>
<dbReference type="OrthoDB" id="5380961at2"/>
<proteinExistence type="predicted"/>
<comment type="caution">
    <text evidence="1">The sequence shown here is derived from an EMBL/GenBank/DDBJ whole genome shotgun (WGS) entry which is preliminary data.</text>
</comment>
<dbReference type="PANTHER" id="PTHR37841:SF1">
    <property type="entry name" value="DUF3298 DOMAIN-CONTAINING PROTEIN"/>
    <property type="match status" value="1"/>
</dbReference>
<sequence length="608" mass="68995">MKVFLSLLGVAISLASGYLTPVYANTPLLFDYAIKNPQYEDHMPYDTIHGIIGQDGEIIIPAKYNTLDLKKENDQWVIYAFNAYGKHEDIIHRFDINGKALEPIKNTNAWTDTTDIHKPRYVIEPIELDDKQKEHLATRMEFLFEAHQHQHRQYHKKLYEERYGTQPDDDANESLDKELAKQIWFLVALENSYLLDTTTGQKTSLAGKNIGDIEPNYSAGEQKSGLIAAQEFITRRWGFIDGQANWVIAPTFYKPDPSFNENQFLAGINNDNILGVVTKKEYDDCLSLIDNKGNLLGEFNRHPKYYHDGYAIAETCDGTQSGMIDNQGNWVFVLPKHLSIISPMNDGGYMLIEDNNTNEQGIINAKGEIVIEPKFDFVDEKTPIFDKQDLVAVYQPHPDYDTRRTAYGFMNKQGDWQIPPTLPTKPSIKTAIDSDMMNVIGMGNSYAFDEHGFAYSYMATDCGVCRYAIDIHGNIALPTLQGKLGEFNPQGYAPYIAKGDHAMQIVDKNGNIITAAKYTNNHSYLYDYNTFSLVDKPDLVGVMNYKGDELIAPLYKEITTYDDYAIITTTDGLYGVMNYQNQWIIKPQQYRLNPISADVMISAVDFGL</sequence>
<dbReference type="AlphaFoldDB" id="A0A1T0CPZ7"/>
<organism evidence="1 2">
    <name type="scientific">Moraxella pluranimalium</name>
    <dbReference type="NCBI Taxonomy" id="470453"/>
    <lineage>
        <taxon>Bacteria</taxon>
        <taxon>Pseudomonadati</taxon>
        <taxon>Pseudomonadota</taxon>
        <taxon>Gammaproteobacteria</taxon>
        <taxon>Moraxellales</taxon>
        <taxon>Moraxellaceae</taxon>
        <taxon>Moraxella</taxon>
    </lineage>
</organism>
<accession>A0A1T0CPZ7</accession>
<evidence type="ECO:0000313" key="2">
    <source>
        <dbReference type="Proteomes" id="UP000189800"/>
    </source>
</evidence>
<dbReference type="EMBL" id="MUYU01000011">
    <property type="protein sequence ID" value="OOS24422.1"/>
    <property type="molecule type" value="Genomic_DNA"/>
</dbReference>